<name>A0AAV9XRX4_9PEZI</name>
<dbReference type="PANTHER" id="PTHR43775:SF22">
    <property type="entry name" value="SYNTHASE, PUTATIVE (JCVI)-RELATED"/>
    <property type="match status" value="1"/>
</dbReference>
<evidence type="ECO:0000256" key="6">
    <source>
        <dbReference type="PROSITE-ProRule" id="PRU01363"/>
    </source>
</evidence>
<dbReference type="InterPro" id="IPR014043">
    <property type="entry name" value="Acyl_transferase_dom"/>
</dbReference>
<dbReference type="InterPro" id="IPR001227">
    <property type="entry name" value="Ac_transferase_dom_sf"/>
</dbReference>
<comment type="caution">
    <text evidence="11">The sequence shown here is derived from an EMBL/GenBank/DDBJ whole genome shotgun (WGS) entry which is preliminary data.</text>
</comment>
<dbReference type="GO" id="GO:0006633">
    <property type="term" value="P:fatty acid biosynthetic process"/>
    <property type="evidence" value="ECO:0007669"/>
    <property type="project" value="InterPro"/>
</dbReference>
<dbReference type="EMBL" id="JAVHJO010000001">
    <property type="protein sequence ID" value="KAK6544885.1"/>
    <property type="molecule type" value="Genomic_DNA"/>
</dbReference>
<feature type="active site" description="Proton acceptor; for dehydratase activity" evidence="6">
    <location>
        <position position="943"/>
    </location>
</feature>
<dbReference type="InterPro" id="IPR036291">
    <property type="entry name" value="NAD(P)-bd_dom_sf"/>
</dbReference>
<dbReference type="SUPFAM" id="SSF55048">
    <property type="entry name" value="Probable ACP-binding domain of malonyl-CoA ACP transacylase"/>
    <property type="match status" value="1"/>
</dbReference>
<accession>A0AAV9XRX4</accession>
<evidence type="ECO:0000256" key="5">
    <source>
        <dbReference type="ARBA" id="ARBA00038879"/>
    </source>
</evidence>
<dbReference type="InterPro" id="IPR032821">
    <property type="entry name" value="PKS_assoc"/>
</dbReference>
<dbReference type="InterPro" id="IPR013968">
    <property type="entry name" value="PKS_KR"/>
</dbReference>
<dbReference type="CDD" id="cd05274">
    <property type="entry name" value="KR_FAS_SDR_x"/>
    <property type="match status" value="1"/>
</dbReference>
<dbReference type="SMART" id="SM00827">
    <property type="entry name" value="PKS_AT"/>
    <property type="match status" value="1"/>
</dbReference>
<dbReference type="SMART" id="SM00825">
    <property type="entry name" value="PKS_KS"/>
    <property type="match status" value="1"/>
</dbReference>
<dbReference type="EC" id="2.3.1.165" evidence="5"/>
<evidence type="ECO:0000259" key="10">
    <source>
        <dbReference type="PROSITE" id="PS52019"/>
    </source>
</evidence>
<dbReference type="Pfam" id="PF21089">
    <property type="entry name" value="PKS_DH_N"/>
    <property type="match status" value="1"/>
</dbReference>
<dbReference type="GO" id="GO:0050641">
    <property type="term" value="F:6-methylsalicylic acid synthase activity"/>
    <property type="evidence" value="ECO:0007669"/>
    <property type="project" value="UniProtKB-EC"/>
</dbReference>
<dbReference type="GO" id="GO:0004312">
    <property type="term" value="F:fatty acid synthase activity"/>
    <property type="evidence" value="ECO:0007669"/>
    <property type="project" value="TreeGrafter"/>
</dbReference>
<dbReference type="CDD" id="cd00833">
    <property type="entry name" value="PKS"/>
    <property type="match status" value="1"/>
</dbReference>
<dbReference type="Gene3D" id="3.10.129.110">
    <property type="entry name" value="Polyketide synthase dehydratase"/>
    <property type="match status" value="1"/>
</dbReference>
<dbReference type="Gene3D" id="3.40.50.720">
    <property type="entry name" value="NAD(P)-binding Rossmann-like Domain"/>
    <property type="match status" value="1"/>
</dbReference>
<dbReference type="Pfam" id="PF08659">
    <property type="entry name" value="KR"/>
    <property type="match status" value="1"/>
</dbReference>
<dbReference type="GO" id="GO:0004315">
    <property type="term" value="F:3-oxoacyl-[acyl-carrier-protein] synthase activity"/>
    <property type="evidence" value="ECO:0007669"/>
    <property type="project" value="InterPro"/>
</dbReference>
<dbReference type="PROSITE" id="PS50075">
    <property type="entry name" value="CARRIER"/>
    <property type="match status" value="1"/>
</dbReference>
<dbReference type="SMART" id="SM00822">
    <property type="entry name" value="PKS_KR"/>
    <property type="match status" value="1"/>
</dbReference>
<feature type="region of interest" description="Disordered" evidence="7">
    <location>
        <begin position="1651"/>
        <end position="1672"/>
    </location>
</feature>
<dbReference type="InterPro" id="IPR018201">
    <property type="entry name" value="Ketoacyl_synth_AS"/>
</dbReference>
<evidence type="ECO:0000256" key="1">
    <source>
        <dbReference type="ARBA" id="ARBA00022450"/>
    </source>
</evidence>
<evidence type="ECO:0000256" key="7">
    <source>
        <dbReference type="SAM" id="MobiDB-lite"/>
    </source>
</evidence>
<dbReference type="InterPro" id="IPR050091">
    <property type="entry name" value="PKS_NRPS_Biosynth_Enz"/>
</dbReference>
<evidence type="ECO:0000256" key="3">
    <source>
        <dbReference type="ARBA" id="ARBA00022679"/>
    </source>
</evidence>
<dbReference type="InterPro" id="IPR009081">
    <property type="entry name" value="PP-bd_ACP"/>
</dbReference>
<sequence>MTSTPATSLDDLDHEYSQDDVAIIGMACRLAGGIESIEKFWSAILSKKDASGDIPEMRWEPYFRRDSRNREILETTTSRGYFLDRLENFDASFFGISPLEAELMDPQQRIALEVTWEALEHAGIPATSLAGSHTAVYMGVNSDDYSRLLLEDIPGVEAWMGIGTAFCGIPNRISYALDLRGPSTAVDAACASSLVAVHHGRQALLAGETKLAIVGGVNALIGPGLTRVLDKAGAVTPEGRCRSFDSSASGYGRGEGASVLILKRLSDAVIDGDKILAILKGSAVGQDGKTNGIMSPNQAAQEDVARRALTAAGVDPLSVAFVEAHATSTPVGDPCEVAAIAAVYGNGAGRPQGQPCKIGSVKPNVGHLEAGAGSTSLIKAVLAINNSMFPPQANFSTPNPKMDWSQNALEVVKTASPWIQDRKRAGICSYGYGGTVAHAVIEQAPVSTPVNGNEDDTLDIGPHLLFLSAPQSKRLGDAAASLVSWMEGTQTPLVKIANTLGCRRSHHHHRYALVADNHKDAVKLLSATTKDVEDTWIAKGKASQHEDKGHMWVFSGHGAHWPDMGKELLETSPAFYGAINSFDHIVKEILNFSPLEILAMGDISTTDKQQVLTYAMQVGLSAILRSKGVSPSAVLGHSVGEIAASVVAGCLTVQEGAYVVSQRAKLYRSVAGLGAMILVDLPEDEAAKEIDQNMSPVAVAIHSSPSTCVLSGNIQAVNEIASHFEKNEIRVRRVKTEVAFHSPVLNELGEPLRDILAGKINPQSPVIPVFSTSLLNSRGENLRDEKYWVDNMIKPVLLTNAIRAALDGGFRTFLEVSSHPIITHSINETIIESDIDATVIPTLKRDKPARKSLLLAIGKLHCHGAHIDLPLLFTGDWNRDVPATIWKHSAFWRKVETGPLSVPITHDVRKHVLLGAKHQVMGSKTVMWSTILDESKRPFPGSHPLHGTEIVPAAVLLNTFLQTGPKYNTLKDIILRVPVAMSAPRDVQIVKEQERVRIMSRLQSEGTDNNGAESSWLTHTTGQVAMQPWLDCVIDIDSVKVKLKTQLKASFSTDYLASVGVPNMGFPWKVLEHYGDGEEMLAKVNTAPESVEDAVPWDKQSWAPVLDAATSIGSSIFYKEPILRMPAQVDDISIAPGSIPKVAYIHTTIASGNWRVNVAITNEEGKKVAQINGMRFSAVEGTPGVSGSVESLVHQISWPPAILEEEPFHLKHVIFVSEQSETLTAYIQELRRRKITATIANTPAQLEEESLDMTGAIVAYLPSTTESPLHVFEHSSLVCKTILDVSKILVRTNSSLKLWCITRGLFEASTLLSLSQGPLVGLSRIIASEHPEIWGGFVDTDDESFPLQAVKYVRSTDVISVRDSVARVARLRPLPRSKMVDGRDKGFTPAAEGTYLITGGLGALGLETAKWLVERGARRLVLVSRRRLPPRREWSSLKEHAGVCAIQQLERSGVSIHVVAVDISKADAVGRLENALEMLDLPPVRGVVHAAGVLEDQTVVETTKDSFDRVLAPKISGAMTLHRLFPPGTLDFLVLFSSCGQLLGFPGQASYASGNAFLDTFADYRRNLGDHVINFLWTSWNGLGMASSTEYINAELEAKGITSVSREEAFRAWEHAAKHDIHQAVVLRALPVDENGIQPAPILQEIAPQRRVGPAERVGHNSEKTGREPLPEGPELMAYLQNSISECVAKTLRLASAADVDPSTALTEMGMDSVMTVSLRKHLQNALKVKVPPTLIWGHPSVNHLVKWFKDKV</sequence>
<dbReference type="Gene3D" id="3.40.366.10">
    <property type="entry name" value="Malonyl-Coenzyme A Acyl Carrier Protein, domain 2"/>
    <property type="match status" value="1"/>
</dbReference>
<protein>
    <recommendedName>
        <fullName evidence="5">6-methylsalicylic acid synthase</fullName>
        <ecNumber evidence="5">2.3.1.165</ecNumber>
    </recommendedName>
</protein>
<dbReference type="PROSITE" id="PS52019">
    <property type="entry name" value="PKS_MFAS_DH"/>
    <property type="match status" value="1"/>
</dbReference>
<feature type="domain" description="Ketosynthase family 3 (KS3)" evidence="9">
    <location>
        <begin position="18"/>
        <end position="443"/>
    </location>
</feature>
<dbReference type="InterPro" id="IPR020841">
    <property type="entry name" value="PKS_Beta-ketoAc_synthase_dom"/>
</dbReference>
<dbReference type="Pfam" id="PF00550">
    <property type="entry name" value="PP-binding"/>
    <property type="match status" value="1"/>
</dbReference>
<dbReference type="InterPro" id="IPR049552">
    <property type="entry name" value="PKS_DH_N"/>
</dbReference>
<evidence type="ECO:0000256" key="2">
    <source>
        <dbReference type="ARBA" id="ARBA00022553"/>
    </source>
</evidence>
<dbReference type="Gene3D" id="1.10.1200.10">
    <property type="entry name" value="ACP-like"/>
    <property type="match status" value="1"/>
</dbReference>
<reference evidence="11 12" key="1">
    <citation type="submission" date="2019-10" db="EMBL/GenBank/DDBJ databases">
        <authorList>
            <person name="Palmer J.M."/>
        </authorList>
    </citation>
    <scope>NUCLEOTIDE SEQUENCE [LARGE SCALE GENOMIC DNA]</scope>
    <source>
        <strain evidence="11 12">TWF694</strain>
    </source>
</reference>
<keyword evidence="12" id="KW-1185">Reference proteome</keyword>
<dbReference type="Pfam" id="PF00109">
    <property type="entry name" value="ketoacyl-synt"/>
    <property type="match status" value="1"/>
</dbReference>
<dbReference type="InterPro" id="IPR036736">
    <property type="entry name" value="ACP-like_sf"/>
</dbReference>
<gene>
    <name evidence="11" type="ORF">TWF694_001564</name>
</gene>
<dbReference type="SMART" id="SM00823">
    <property type="entry name" value="PKS_PP"/>
    <property type="match status" value="1"/>
</dbReference>
<proteinExistence type="predicted"/>
<feature type="active site" description="Proton donor; for dehydratase activity" evidence="6">
    <location>
        <position position="1107"/>
    </location>
</feature>
<dbReference type="InterPro" id="IPR057326">
    <property type="entry name" value="KR_dom"/>
</dbReference>
<dbReference type="SUPFAM" id="SSF52151">
    <property type="entry name" value="FabD/lysophospholipase-like"/>
    <property type="match status" value="1"/>
</dbReference>
<dbReference type="Pfam" id="PF16197">
    <property type="entry name" value="KAsynt_C_assoc"/>
    <property type="match status" value="1"/>
</dbReference>
<feature type="compositionally biased region" description="Basic and acidic residues" evidence="7">
    <location>
        <begin position="1653"/>
        <end position="1670"/>
    </location>
</feature>
<dbReference type="SUPFAM" id="SSF47336">
    <property type="entry name" value="ACP-like"/>
    <property type="match status" value="1"/>
</dbReference>
<dbReference type="PANTHER" id="PTHR43775">
    <property type="entry name" value="FATTY ACID SYNTHASE"/>
    <property type="match status" value="1"/>
</dbReference>
<dbReference type="SUPFAM" id="SSF53901">
    <property type="entry name" value="Thiolase-like"/>
    <property type="match status" value="1"/>
</dbReference>
<dbReference type="Proteomes" id="UP001365542">
    <property type="component" value="Unassembled WGS sequence"/>
</dbReference>
<dbReference type="PROSITE" id="PS52004">
    <property type="entry name" value="KS3_2"/>
    <property type="match status" value="1"/>
</dbReference>
<dbReference type="InterPro" id="IPR016035">
    <property type="entry name" value="Acyl_Trfase/lysoPLipase"/>
</dbReference>
<dbReference type="GO" id="GO:0044550">
    <property type="term" value="P:secondary metabolite biosynthetic process"/>
    <property type="evidence" value="ECO:0007669"/>
    <property type="project" value="TreeGrafter"/>
</dbReference>
<feature type="region of interest" description="C-terminal hotdog fold" evidence="6">
    <location>
        <begin position="1044"/>
        <end position="1185"/>
    </location>
</feature>
<feature type="domain" description="Carrier" evidence="8">
    <location>
        <begin position="1678"/>
        <end position="1753"/>
    </location>
</feature>
<evidence type="ECO:0000313" key="12">
    <source>
        <dbReference type="Proteomes" id="UP001365542"/>
    </source>
</evidence>
<keyword evidence="1" id="KW-0596">Phosphopantetheine</keyword>
<dbReference type="InterPro" id="IPR014031">
    <property type="entry name" value="Ketoacyl_synth_C"/>
</dbReference>
<dbReference type="SUPFAM" id="SSF51735">
    <property type="entry name" value="NAD(P)-binding Rossmann-fold domains"/>
    <property type="match status" value="2"/>
</dbReference>
<dbReference type="InterPro" id="IPR016036">
    <property type="entry name" value="Malonyl_transacylase_ACP-bd"/>
</dbReference>
<keyword evidence="3" id="KW-0808">Transferase</keyword>
<dbReference type="InterPro" id="IPR014030">
    <property type="entry name" value="Ketoacyl_synth_N"/>
</dbReference>
<keyword evidence="4" id="KW-0511">Multifunctional enzyme</keyword>
<evidence type="ECO:0000256" key="4">
    <source>
        <dbReference type="ARBA" id="ARBA00023268"/>
    </source>
</evidence>
<evidence type="ECO:0000259" key="9">
    <source>
        <dbReference type="PROSITE" id="PS52004"/>
    </source>
</evidence>
<dbReference type="Gene3D" id="3.40.47.10">
    <property type="match status" value="1"/>
</dbReference>
<keyword evidence="2" id="KW-0597">Phosphoprotein</keyword>
<dbReference type="Pfam" id="PF02801">
    <property type="entry name" value="Ketoacyl-synt_C"/>
    <property type="match status" value="1"/>
</dbReference>
<dbReference type="InterPro" id="IPR016039">
    <property type="entry name" value="Thiolase-like"/>
</dbReference>
<dbReference type="InterPro" id="IPR020806">
    <property type="entry name" value="PKS_PP-bd"/>
</dbReference>
<organism evidence="11 12">
    <name type="scientific">Orbilia ellipsospora</name>
    <dbReference type="NCBI Taxonomy" id="2528407"/>
    <lineage>
        <taxon>Eukaryota</taxon>
        <taxon>Fungi</taxon>
        <taxon>Dikarya</taxon>
        <taxon>Ascomycota</taxon>
        <taxon>Pezizomycotina</taxon>
        <taxon>Orbiliomycetes</taxon>
        <taxon>Orbiliales</taxon>
        <taxon>Orbiliaceae</taxon>
        <taxon>Orbilia</taxon>
    </lineage>
</organism>
<dbReference type="Gene3D" id="3.30.70.3290">
    <property type="match status" value="1"/>
</dbReference>
<dbReference type="SMART" id="SM01294">
    <property type="entry name" value="PKS_PP_betabranch"/>
    <property type="match status" value="1"/>
</dbReference>
<dbReference type="InterPro" id="IPR042104">
    <property type="entry name" value="PKS_dehydratase_sf"/>
</dbReference>
<dbReference type="InterPro" id="IPR049900">
    <property type="entry name" value="PKS_mFAS_DH"/>
</dbReference>
<feature type="domain" description="PKS/mFAS DH" evidence="10">
    <location>
        <begin position="911"/>
        <end position="1185"/>
    </location>
</feature>
<dbReference type="PROSITE" id="PS00606">
    <property type="entry name" value="KS3_1"/>
    <property type="match status" value="1"/>
</dbReference>
<evidence type="ECO:0000313" key="11">
    <source>
        <dbReference type="EMBL" id="KAK6544885.1"/>
    </source>
</evidence>
<dbReference type="GO" id="GO:0031177">
    <property type="term" value="F:phosphopantetheine binding"/>
    <property type="evidence" value="ECO:0007669"/>
    <property type="project" value="InterPro"/>
</dbReference>
<feature type="region of interest" description="N-terminal hotdog fold" evidence="6">
    <location>
        <begin position="911"/>
        <end position="1031"/>
    </location>
</feature>
<dbReference type="Pfam" id="PF00698">
    <property type="entry name" value="Acyl_transf_1"/>
    <property type="match status" value="1"/>
</dbReference>
<evidence type="ECO:0000259" key="8">
    <source>
        <dbReference type="PROSITE" id="PS50075"/>
    </source>
</evidence>